<dbReference type="InterPro" id="IPR013595">
    <property type="entry name" value="Pept_S33_TAP-like_C"/>
</dbReference>
<evidence type="ECO:0000259" key="1">
    <source>
        <dbReference type="Pfam" id="PF08386"/>
    </source>
</evidence>
<proteinExistence type="predicted"/>
<name>A0A4R4WKQ1_9ACTN</name>
<evidence type="ECO:0000313" key="3">
    <source>
        <dbReference type="Proteomes" id="UP000295172"/>
    </source>
</evidence>
<protein>
    <recommendedName>
        <fullName evidence="1">Peptidase S33 tripeptidyl aminopeptidase-like C-terminal domain-containing protein</fullName>
    </recommendedName>
</protein>
<feature type="domain" description="Peptidase S33 tripeptidyl aminopeptidase-like C-terminal" evidence="1">
    <location>
        <begin position="4"/>
        <end position="74"/>
    </location>
</feature>
<dbReference type="RefSeq" id="WP_132324126.1">
    <property type="nucleotide sequence ID" value="NZ_SMKR01000121.1"/>
</dbReference>
<keyword evidence="3" id="KW-1185">Reference proteome</keyword>
<gene>
    <name evidence="2" type="ORF">E1218_24730</name>
</gene>
<dbReference type="AlphaFoldDB" id="A0A4R4WKQ1"/>
<sequence>MEASTKTPVMVIGTRYDRRRGTRPPARTPISARTRTWSRSRVTVHTVLGKSTCADNLITAYLTTLTAPADGATCTQDRQPFGPVPANPKLFQGPGLQSVASTSSAMAMVSST</sequence>
<evidence type="ECO:0000313" key="2">
    <source>
        <dbReference type="EMBL" id="TDD19071.1"/>
    </source>
</evidence>
<accession>A0A4R4WKQ1</accession>
<comment type="caution">
    <text evidence="2">The sequence shown here is derived from an EMBL/GenBank/DDBJ whole genome shotgun (WGS) entry which is preliminary data.</text>
</comment>
<dbReference type="Pfam" id="PF08386">
    <property type="entry name" value="Abhydrolase_4"/>
    <property type="match status" value="1"/>
</dbReference>
<organism evidence="2 3">
    <name type="scientific">Kribbella turkmenica</name>
    <dbReference type="NCBI Taxonomy" id="2530375"/>
    <lineage>
        <taxon>Bacteria</taxon>
        <taxon>Bacillati</taxon>
        <taxon>Actinomycetota</taxon>
        <taxon>Actinomycetes</taxon>
        <taxon>Propionibacteriales</taxon>
        <taxon>Kribbellaceae</taxon>
        <taxon>Kribbella</taxon>
    </lineage>
</organism>
<dbReference type="Proteomes" id="UP000295172">
    <property type="component" value="Unassembled WGS sequence"/>
</dbReference>
<reference evidence="2 3" key="1">
    <citation type="submission" date="2019-02" db="EMBL/GenBank/DDBJ databases">
        <title>Draft genome sequences of novel Actinobacteria.</title>
        <authorList>
            <person name="Sahin N."/>
            <person name="Ay H."/>
            <person name="Saygin H."/>
        </authorList>
    </citation>
    <scope>NUCLEOTIDE SEQUENCE [LARGE SCALE GENOMIC DNA]</scope>
    <source>
        <strain evidence="2 3">16K104</strain>
    </source>
</reference>
<dbReference type="EMBL" id="SMKR01000121">
    <property type="protein sequence ID" value="TDD19071.1"/>
    <property type="molecule type" value="Genomic_DNA"/>
</dbReference>